<dbReference type="NCBIfam" id="TIGR04162">
    <property type="entry name" value="exo_VPEID"/>
    <property type="match status" value="1"/>
</dbReference>
<keyword evidence="11" id="KW-1185">Reference proteome</keyword>
<feature type="transmembrane region" description="Helical" evidence="8">
    <location>
        <begin position="162"/>
        <end position="179"/>
    </location>
</feature>
<feature type="transmembrane region" description="Helical" evidence="8">
    <location>
        <begin position="374"/>
        <end position="394"/>
    </location>
</feature>
<feature type="transmembrane region" description="Helical" evidence="8">
    <location>
        <begin position="67"/>
        <end position="87"/>
    </location>
</feature>
<evidence type="ECO:0000259" key="9">
    <source>
        <dbReference type="Pfam" id="PF02517"/>
    </source>
</evidence>
<keyword evidence="7 8" id="KW-0472">Membrane</keyword>
<dbReference type="Proteomes" id="UP000052022">
    <property type="component" value="Unassembled WGS sequence"/>
</dbReference>
<keyword evidence="2" id="KW-1003">Cell membrane</keyword>
<dbReference type="GO" id="GO:0004175">
    <property type="term" value="F:endopeptidase activity"/>
    <property type="evidence" value="ECO:0007669"/>
    <property type="project" value="UniProtKB-ARBA"/>
</dbReference>
<evidence type="ECO:0000256" key="2">
    <source>
        <dbReference type="ARBA" id="ARBA00022475"/>
    </source>
</evidence>
<feature type="domain" description="CAAX prenyl protease 2/Lysostaphin resistance protein A-like" evidence="9">
    <location>
        <begin position="440"/>
        <end position="529"/>
    </location>
</feature>
<feature type="transmembrane region" description="Helical" evidence="8">
    <location>
        <begin position="348"/>
        <end position="368"/>
    </location>
</feature>
<dbReference type="GO" id="GO:0006508">
    <property type="term" value="P:proteolysis"/>
    <property type="evidence" value="ECO:0007669"/>
    <property type="project" value="UniProtKB-KW"/>
</dbReference>
<dbReference type="InterPro" id="IPR026392">
    <property type="entry name" value="Exo/Archaeosortase_dom"/>
</dbReference>
<evidence type="ECO:0000256" key="1">
    <source>
        <dbReference type="ARBA" id="ARBA00004651"/>
    </source>
</evidence>
<dbReference type="InterPro" id="IPR014346">
    <property type="entry name" value="Prenyl_protease-related"/>
</dbReference>
<evidence type="ECO:0000256" key="8">
    <source>
        <dbReference type="SAM" id="Phobius"/>
    </source>
</evidence>
<feature type="transmembrane region" description="Helical" evidence="8">
    <location>
        <begin position="307"/>
        <end position="327"/>
    </location>
</feature>
<evidence type="ECO:0000256" key="4">
    <source>
        <dbReference type="ARBA" id="ARBA00022692"/>
    </source>
</evidence>
<feature type="transmembrane region" description="Helical" evidence="8">
    <location>
        <begin position="401"/>
        <end position="419"/>
    </location>
</feature>
<keyword evidence="5" id="KW-0378">Hydrolase</keyword>
<dbReference type="GO" id="GO:0080120">
    <property type="term" value="P:CAAX-box protein maturation"/>
    <property type="evidence" value="ECO:0007669"/>
    <property type="project" value="UniProtKB-ARBA"/>
</dbReference>
<feature type="transmembrane region" description="Helical" evidence="8">
    <location>
        <begin position="264"/>
        <end position="287"/>
    </location>
</feature>
<accession>A0A0P1GAF2</accession>
<evidence type="ECO:0000256" key="5">
    <source>
        <dbReference type="ARBA" id="ARBA00022801"/>
    </source>
</evidence>
<dbReference type="Pfam" id="PF09721">
    <property type="entry name" value="Exosortase_EpsH"/>
    <property type="match status" value="1"/>
</dbReference>
<keyword evidence="6 8" id="KW-1133">Transmembrane helix</keyword>
<evidence type="ECO:0000256" key="6">
    <source>
        <dbReference type="ARBA" id="ARBA00022989"/>
    </source>
</evidence>
<feature type="transmembrane region" description="Helical" evidence="8">
    <location>
        <begin position="20"/>
        <end position="46"/>
    </location>
</feature>
<organism evidence="10 11">
    <name type="scientific">Tritonibacter multivorans</name>
    <dbReference type="NCBI Taxonomy" id="928856"/>
    <lineage>
        <taxon>Bacteria</taxon>
        <taxon>Pseudomonadati</taxon>
        <taxon>Pseudomonadota</taxon>
        <taxon>Alphaproteobacteria</taxon>
        <taxon>Rhodobacterales</taxon>
        <taxon>Paracoccaceae</taxon>
        <taxon>Tritonibacter</taxon>
    </lineage>
</organism>
<dbReference type="GO" id="GO:0005886">
    <property type="term" value="C:plasma membrane"/>
    <property type="evidence" value="ECO:0007669"/>
    <property type="project" value="UniProtKB-SubCell"/>
</dbReference>
<dbReference type="NCBIfam" id="TIGR03008">
    <property type="entry name" value="pepcterm_CAAX"/>
    <property type="match status" value="1"/>
</dbReference>
<dbReference type="OrthoDB" id="8451928at2"/>
<evidence type="ECO:0000313" key="10">
    <source>
        <dbReference type="EMBL" id="CUH78517.1"/>
    </source>
</evidence>
<keyword evidence="4 8" id="KW-0812">Transmembrane</keyword>
<evidence type="ECO:0000256" key="3">
    <source>
        <dbReference type="ARBA" id="ARBA00022670"/>
    </source>
</evidence>
<dbReference type="PROSITE" id="PS51257">
    <property type="entry name" value="PROKAR_LIPOPROTEIN"/>
    <property type="match status" value="1"/>
</dbReference>
<gene>
    <name evidence="10" type="ORF">TRM7557_01921</name>
</gene>
<feature type="transmembrane region" description="Helical" evidence="8">
    <location>
        <begin position="431"/>
        <end position="459"/>
    </location>
</feature>
<evidence type="ECO:0000256" key="7">
    <source>
        <dbReference type="ARBA" id="ARBA00023136"/>
    </source>
</evidence>
<dbReference type="STRING" id="928856.SAMN04488049_10892"/>
<name>A0A0P1GAF2_9RHOB</name>
<feature type="transmembrane region" description="Helical" evidence="8">
    <location>
        <begin position="124"/>
        <end position="150"/>
    </location>
</feature>
<protein>
    <submittedName>
        <fullName evidence="10">Exosortase E/protease, VPEID-CTERM system</fullName>
    </submittedName>
</protein>
<keyword evidence="3 10" id="KW-0645">Protease</keyword>
<dbReference type="RefSeq" id="WP_058289984.1">
    <property type="nucleotide sequence ID" value="NZ_CYSD01000031.1"/>
</dbReference>
<reference evidence="10 11" key="1">
    <citation type="submission" date="2015-09" db="EMBL/GenBank/DDBJ databases">
        <authorList>
            <consortium name="Swine Surveillance"/>
        </authorList>
    </citation>
    <scope>NUCLEOTIDE SEQUENCE [LARGE SCALE GENOMIC DNA]</scope>
    <source>
        <strain evidence="10 11">CECT 7557</strain>
    </source>
</reference>
<sequence>MKPISRSSTVLPTGARRQSAFWAIVIACGLLVLELAAIGAVFKHAIDFTCRENWPFLVCRALDRGLIATYGMLGALTCLLALAPRTLDGIGSEGLRGFAPLRINLLGVALAFVPMALMRQNSGLAGLLPSLVIWGIALTLILRGLGLWLAPGAVWRRFAREHGLTLLVCALVGALLPWATTYLRPLWRLDLTTDITFSAVTFVIQSLGYDLMTEVETKVMGSGGFFVEVGAPCAGLEGIALTTGFVTLYLWLFRDSLRFPRALLLYPFGICVSFMLNILRISILLVIGFEGNPEFAIGGFHSHAGWLMFTFVALGVVLVSSTFAWLRKPTQTEVATRGQSLPVSRDPVAAKILPFAIFMFSALLANNLSPTPGVLYPLRMLMMAAALWLFWPVLRQLPWRLDPIAIGLGAAIGLGWVLIPVTPAETPPYAALTGAALLLWFVARGIGTVLLVPVIEELFFRDYLESKLQVLEGRAGKCLAAAVTAGLFAVLHDRWMEALIAGLLFSYLVQRAGGRVTDAIVAHGVANLLVFAVAVAIGNLALI</sequence>
<comment type="subcellular location">
    <subcellularLocation>
        <location evidence="1">Cell membrane</location>
        <topology evidence="1">Multi-pass membrane protein</topology>
    </subcellularLocation>
</comment>
<dbReference type="Pfam" id="PF02517">
    <property type="entry name" value="Rce1-like"/>
    <property type="match status" value="1"/>
</dbReference>
<dbReference type="InterPro" id="IPR019127">
    <property type="entry name" value="Exosortase"/>
</dbReference>
<dbReference type="AlphaFoldDB" id="A0A0P1GAF2"/>
<dbReference type="InterPro" id="IPR003675">
    <property type="entry name" value="Rce1/LyrA-like_dom"/>
</dbReference>
<feature type="transmembrane region" description="Helical" evidence="8">
    <location>
        <begin position="99"/>
        <end position="117"/>
    </location>
</feature>
<feature type="transmembrane region" description="Helical" evidence="8">
    <location>
        <begin position="229"/>
        <end position="252"/>
    </location>
</feature>
<feature type="transmembrane region" description="Helical" evidence="8">
    <location>
        <begin position="520"/>
        <end position="542"/>
    </location>
</feature>
<dbReference type="EMBL" id="CYSD01000031">
    <property type="protein sequence ID" value="CUH78517.1"/>
    <property type="molecule type" value="Genomic_DNA"/>
</dbReference>
<evidence type="ECO:0000313" key="11">
    <source>
        <dbReference type="Proteomes" id="UP000052022"/>
    </source>
</evidence>
<dbReference type="NCBIfam" id="TIGR04178">
    <property type="entry name" value="exo_archaeo"/>
    <property type="match status" value="1"/>
</dbReference>
<dbReference type="InterPro" id="IPR026420">
    <property type="entry name" value="Exo_VPEID"/>
</dbReference>
<proteinExistence type="predicted"/>